<dbReference type="GO" id="GO:0003700">
    <property type="term" value="F:DNA-binding transcription factor activity"/>
    <property type="evidence" value="ECO:0007669"/>
    <property type="project" value="TreeGrafter"/>
</dbReference>
<dbReference type="InterPro" id="IPR050109">
    <property type="entry name" value="HTH-type_TetR-like_transc_reg"/>
</dbReference>
<dbReference type="Gene3D" id="1.10.357.10">
    <property type="entry name" value="Tetracycline Repressor, domain 2"/>
    <property type="match status" value="1"/>
</dbReference>
<gene>
    <name evidence="6" type="ORF">D5S18_22675</name>
</gene>
<feature type="domain" description="HTH tetR-type" evidence="5">
    <location>
        <begin position="12"/>
        <end position="72"/>
    </location>
</feature>
<dbReference type="InterPro" id="IPR023772">
    <property type="entry name" value="DNA-bd_HTH_TetR-type_CS"/>
</dbReference>
<organism evidence="6 7">
    <name type="scientific">Nocardia panacis</name>
    <dbReference type="NCBI Taxonomy" id="2340916"/>
    <lineage>
        <taxon>Bacteria</taxon>
        <taxon>Bacillati</taxon>
        <taxon>Actinomycetota</taxon>
        <taxon>Actinomycetes</taxon>
        <taxon>Mycobacteriales</taxon>
        <taxon>Nocardiaceae</taxon>
        <taxon>Nocardia</taxon>
    </lineage>
</organism>
<evidence type="ECO:0000313" key="7">
    <source>
        <dbReference type="Proteomes" id="UP000266677"/>
    </source>
</evidence>
<keyword evidence="7" id="KW-1185">Reference proteome</keyword>
<evidence type="ECO:0000256" key="4">
    <source>
        <dbReference type="PROSITE-ProRule" id="PRU00335"/>
    </source>
</evidence>
<evidence type="ECO:0000259" key="5">
    <source>
        <dbReference type="PROSITE" id="PS50977"/>
    </source>
</evidence>
<dbReference type="PROSITE" id="PS01081">
    <property type="entry name" value="HTH_TETR_1"/>
    <property type="match status" value="1"/>
</dbReference>
<dbReference type="EMBL" id="QZFU01000029">
    <property type="protein sequence ID" value="RJO72363.1"/>
    <property type="molecule type" value="Genomic_DNA"/>
</dbReference>
<dbReference type="Pfam" id="PF17754">
    <property type="entry name" value="TetR_C_14"/>
    <property type="match status" value="1"/>
</dbReference>
<evidence type="ECO:0000256" key="1">
    <source>
        <dbReference type="ARBA" id="ARBA00023015"/>
    </source>
</evidence>
<reference evidence="6 7" key="1">
    <citation type="submission" date="2018-09" db="EMBL/GenBank/DDBJ databases">
        <title>YIM PH21274 draft genome.</title>
        <authorList>
            <person name="Miao C."/>
        </authorList>
    </citation>
    <scope>NUCLEOTIDE SEQUENCE [LARGE SCALE GENOMIC DNA]</scope>
    <source>
        <strain evidence="6 7">YIM PH 21724</strain>
    </source>
</reference>
<protein>
    <submittedName>
        <fullName evidence="6">TetR family transcriptional regulator</fullName>
    </submittedName>
</protein>
<dbReference type="InterPro" id="IPR041347">
    <property type="entry name" value="MftR_C"/>
</dbReference>
<keyword evidence="1" id="KW-0805">Transcription regulation</keyword>
<dbReference type="PANTHER" id="PTHR30055">
    <property type="entry name" value="HTH-TYPE TRANSCRIPTIONAL REGULATOR RUTR"/>
    <property type="match status" value="1"/>
</dbReference>
<dbReference type="PANTHER" id="PTHR30055:SF238">
    <property type="entry name" value="MYCOFACTOCIN BIOSYNTHESIS TRANSCRIPTIONAL REGULATOR MFTR-RELATED"/>
    <property type="match status" value="1"/>
</dbReference>
<dbReference type="GO" id="GO:0000976">
    <property type="term" value="F:transcription cis-regulatory region binding"/>
    <property type="evidence" value="ECO:0007669"/>
    <property type="project" value="TreeGrafter"/>
</dbReference>
<dbReference type="Proteomes" id="UP000266677">
    <property type="component" value="Unassembled WGS sequence"/>
</dbReference>
<keyword evidence="3" id="KW-0804">Transcription</keyword>
<evidence type="ECO:0000256" key="3">
    <source>
        <dbReference type="ARBA" id="ARBA00023163"/>
    </source>
</evidence>
<feature type="DNA-binding region" description="H-T-H motif" evidence="4">
    <location>
        <begin position="35"/>
        <end position="54"/>
    </location>
</feature>
<dbReference type="InterPro" id="IPR009057">
    <property type="entry name" value="Homeodomain-like_sf"/>
</dbReference>
<accession>A0A3A4JYW1</accession>
<comment type="caution">
    <text evidence="6">The sequence shown here is derived from an EMBL/GenBank/DDBJ whole genome shotgun (WGS) entry which is preliminary data.</text>
</comment>
<dbReference type="PRINTS" id="PR00455">
    <property type="entry name" value="HTHTETR"/>
</dbReference>
<dbReference type="Gene3D" id="1.10.10.60">
    <property type="entry name" value="Homeodomain-like"/>
    <property type="match status" value="1"/>
</dbReference>
<evidence type="ECO:0000313" key="6">
    <source>
        <dbReference type="EMBL" id="RJO72363.1"/>
    </source>
</evidence>
<evidence type="ECO:0000256" key="2">
    <source>
        <dbReference type="ARBA" id="ARBA00023125"/>
    </source>
</evidence>
<dbReference type="AlphaFoldDB" id="A0A3A4JYW1"/>
<dbReference type="PROSITE" id="PS50977">
    <property type="entry name" value="HTH_TETR_2"/>
    <property type="match status" value="1"/>
</dbReference>
<dbReference type="InterPro" id="IPR001647">
    <property type="entry name" value="HTH_TetR"/>
</dbReference>
<keyword evidence="2 4" id="KW-0238">DNA-binding</keyword>
<dbReference type="SUPFAM" id="SSF46689">
    <property type="entry name" value="Homeodomain-like"/>
    <property type="match status" value="1"/>
</dbReference>
<sequence length="192" mass="20949">MKEPTLWERSRQLAVREILDTAIRLFEEQGYEATTIAQIARAAGVSERSLFRYFGAKEDLVCGDQEALGRLLRAAVESQPGDVSPQSALEAGFAVILTANHSAAEALRLSRLIFATPSLYAAYVTKRLRWQEDLVPVIAERMAASDPADPRPRALIATVFACVDAATRAWVVADGRADIADLYARALTAITT</sequence>
<name>A0A3A4JYW1_9NOCA</name>
<dbReference type="OrthoDB" id="3787664at2"/>
<dbReference type="Pfam" id="PF00440">
    <property type="entry name" value="TetR_N"/>
    <property type="match status" value="1"/>
</dbReference>
<proteinExistence type="predicted"/>